<keyword evidence="2" id="KW-0012">Acyltransferase</keyword>
<dbReference type="AlphaFoldDB" id="A0A0J5WSB7"/>
<dbReference type="InterPro" id="IPR000182">
    <property type="entry name" value="GNAT_dom"/>
</dbReference>
<dbReference type="PROSITE" id="PS51186">
    <property type="entry name" value="GNAT"/>
    <property type="match status" value="1"/>
</dbReference>
<dbReference type="PANTHER" id="PTHR43877:SF1">
    <property type="entry name" value="ACETYLTRANSFERASE"/>
    <property type="match status" value="1"/>
</dbReference>
<proteinExistence type="predicted"/>
<reference evidence="4 5" key="1">
    <citation type="submission" date="2015-05" db="EMBL/GenBank/DDBJ databases">
        <title>Draft genome of Burkholderia cepacia LK29.</title>
        <authorList>
            <person name="Chan X.Y."/>
        </authorList>
    </citation>
    <scope>NUCLEOTIDE SEQUENCE [LARGE SCALE GENOMIC DNA]</scope>
    <source>
        <strain evidence="4 5">LK29</strain>
    </source>
</reference>
<keyword evidence="1" id="KW-0808">Transferase</keyword>
<sequence length="156" mass="17480">MFAFEIRSATESDIQRIFDVHLNSATRLCAGDYSREQIASWLDGRTPAMYLDAIRRHALWVAEDIDLLGFAETAGEELTKLFIRGDRARRGTGKALLETAVSGIARAGYARVYLEATTNAVPFYGRHGFDVIGRGHFSHGNSPIQLEIVKMERRFS</sequence>
<dbReference type="PATRIC" id="fig|292.27.peg.4089"/>
<dbReference type="SUPFAM" id="SSF55729">
    <property type="entry name" value="Acyl-CoA N-acyltransferases (Nat)"/>
    <property type="match status" value="1"/>
</dbReference>
<evidence type="ECO:0000313" key="4">
    <source>
        <dbReference type="EMBL" id="KML54758.1"/>
    </source>
</evidence>
<evidence type="ECO:0000313" key="5">
    <source>
        <dbReference type="Proteomes" id="UP000036338"/>
    </source>
</evidence>
<accession>A0A0J5WSB7</accession>
<gene>
    <name evidence="4" type="ORF">VL15_20015</name>
</gene>
<dbReference type="Pfam" id="PF13673">
    <property type="entry name" value="Acetyltransf_10"/>
    <property type="match status" value="1"/>
</dbReference>
<dbReference type="Proteomes" id="UP000036338">
    <property type="component" value="Unassembled WGS sequence"/>
</dbReference>
<name>A0A0J5WSB7_BURCE</name>
<dbReference type="EMBL" id="LDWR01000034">
    <property type="protein sequence ID" value="KML54758.1"/>
    <property type="molecule type" value="Genomic_DNA"/>
</dbReference>
<dbReference type="GO" id="GO:0016747">
    <property type="term" value="F:acyltransferase activity, transferring groups other than amino-acyl groups"/>
    <property type="evidence" value="ECO:0007669"/>
    <property type="project" value="InterPro"/>
</dbReference>
<evidence type="ECO:0000256" key="2">
    <source>
        <dbReference type="ARBA" id="ARBA00023315"/>
    </source>
</evidence>
<evidence type="ECO:0000256" key="1">
    <source>
        <dbReference type="ARBA" id="ARBA00022679"/>
    </source>
</evidence>
<dbReference type="PANTHER" id="PTHR43877">
    <property type="entry name" value="AMINOALKYLPHOSPHONATE N-ACETYLTRANSFERASE-RELATED-RELATED"/>
    <property type="match status" value="1"/>
</dbReference>
<comment type="caution">
    <text evidence="4">The sequence shown here is derived from an EMBL/GenBank/DDBJ whole genome shotgun (WGS) entry which is preliminary data.</text>
</comment>
<dbReference type="InterPro" id="IPR016181">
    <property type="entry name" value="Acyl_CoA_acyltransferase"/>
</dbReference>
<dbReference type="RefSeq" id="WP_048248048.1">
    <property type="nucleotide sequence ID" value="NZ_LDWR01000034.1"/>
</dbReference>
<feature type="domain" description="N-acetyltransferase" evidence="3">
    <location>
        <begin position="4"/>
        <end position="156"/>
    </location>
</feature>
<protein>
    <recommendedName>
        <fullName evidence="3">N-acetyltransferase domain-containing protein</fullName>
    </recommendedName>
</protein>
<dbReference type="InterPro" id="IPR050832">
    <property type="entry name" value="Bact_Acetyltransf"/>
</dbReference>
<dbReference type="Gene3D" id="3.40.630.30">
    <property type="match status" value="1"/>
</dbReference>
<organism evidence="4 5">
    <name type="scientific">Burkholderia cepacia</name>
    <name type="common">Pseudomonas cepacia</name>
    <dbReference type="NCBI Taxonomy" id="292"/>
    <lineage>
        <taxon>Bacteria</taxon>
        <taxon>Pseudomonadati</taxon>
        <taxon>Pseudomonadota</taxon>
        <taxon>Betaproteobacteria</taxon>
        <taxon>Burkholderiales</taxon>
        <taxon>Burkholderiaceae</taxon>
        <taxon>Burkholderia</taxon>
        <taxon>Burkholderia cepacia complex</taxon>
    </lineage>
</organism>
<evidence type="ECO:0000259" key="3">
    <source>
        <dbReference type="PROSITE" id="PS51186"/>
    </source>
</evidence>